<feature type="compositionally biased region" description="Polar residues" evidence="1">
    <location>
        <begin position="299"/>
        <end position="318"/>
    </location>
</feature>
<dbReference type="EMBL" id="MH271321">
    <property type="protein sequence ID" value="AWY06751.1"/>
    <property type="molecule type" value="Genomic_DNA"/>
</dbReference>
<keyword evidence="3" id="KW-1185">Reference proteome</keyword>
<organism evidence="2 3">
    <name type="scientific">Microbacterium phage Quhwah</name>
    <dbReference type="NCBI Taxonomy" id="2992929"/>
    <lineage>
        <taxon>Viruses</taxon>
        <taxon>Duplodnaviria</taxon>
        <taxon>Heunggongvirae</taxon>
        <taxon>Uroviricota</taxon>
        <taxon>Caudoviricetes</taxon>
        <taxon>Hodgkinviridae</taxon>
        <taxon>Quhwahvirus</taxon>
        <taxon>Quhwahvirus quhwah</taxon>
        <taxon>Quhwahvirus ouhwah</taxon>
    </lineage>
</organism>
<name>A0A2Z4Q9T4_9CAUD</name>
<evidence type="ECO:0000313" key="3">
    <source>
        <dbReference type="Proteomes" id="UP000251375"/>
    </source>
</evidence>
<feature type="region of interest" description="Disordered" evidence="1">
    <location>
        <begin position="262"/>
        <end position="281"/>
    </location>
</feature>
<proteinExistence type="predicted"/>
<feature type="region of interest" description="Disordered" evidence="1">
    <location>
        <begin position="299"/>
        <end position="323"/>
    </location>
</feature>
<gene>
    <name evidence="2" type="primary">42</name>
    <name evidence="2" type="ORF">SEA_QUHWAH_42</name>
</gene>
<dbReference type="RefSeq" id="YP_009803240.1">
    <property type="nucleotide sequence ID" value="NC_047993.1"/>
</dbReference>
<reference evidence="2 3" key="1">
    <citation type="submission" date="2018-04" db="EMBL/GenBank/DDBJ databases">
        <authorList>
            <person name="Harrington T."/>
            <person name="Washburn E."/>
            <person name="Bricker J."/>
            <person name="McKinney A."/>
            <person name="Betsko A.J."/>
            <person name="Garlena R.A."/>
            <person name="Russell D.A."/>
            <person name="Pope W.A."/>
            <person name="Jacobs-Sera D."/>
            <person name="Hatfull G.F."/>
        </authorList>
    </citation>
    <scope>NUCLEOTIDE SEQUENCE [LARGE SCALE GENOMIC DNA]</scope>
</reference>
<sequence length="400" mass="43726">MAASASVYGDDCVQGHTALIYDRGGTNRWRQLVDLTSVRWGRTRDAFTDSEIVLAGRSCDAQANVITGIEPRRHELVLWRGAERVYEGPILDVKTYRDRAVIRANDIGEYLKGTTLSQDYPWNTGETVSVSSALMTERVADILGIELTEGYNMVVGTGGAAMTVYVPRWEELDPPANVLPHIEIRRSDTLLTRSNTLAFEMSVAEHLQNLSEGGLDFTTVGRKLLIWDSAQSIGRTRVVTDADFDGELEIIKSGSDHYSISHVSAQRDPDEDAASVPSVGNAGGQHPYYGVWTNIVSLSSEDGDSNPTQDALNSQAQRDQVGRTPVPLEIRVPDNASLRTGRGLGINTLVPGVIMPVRADMNIRQVQQDQRLDKITVTETAEGEQIAVTLSSWGQTMAVA</sequence>
<dbReference type="GeneID" id="54993802"/>
<protein>
    <submittedName>
        <fullName evidence="2">Minor tail protein</fullName>
    </submittedName>
</protein>
<evidence type="ECO:0000256" key="1">
    <source>
        <dbReference type="SAM" id="MobiDB-lite"/>
    </source>
</evidence>
<evidence type="ECO:0000313" key="2">
    <source>
        <dbReference type="EMBL" id="AWY06751.1"/>
    </source>
</evidence>
<accession>A0A2Z4Q9T4</accession>
<dbReference type="Proteomes" id="UP000251375">
    <property type="component" value="Segment"/>
</dbReference>